<evidence type="ECO:0000313" key="1">
    <source>
        <dbReference type="EMBL" id="CAF0902741.1"/>
    </source>
</evidence>
<gene>
    <name evidence="1" type="ORF">EDS130_LOCUS9864</name>
</gene>
<dbReference type="AlphaFoldDB" id="A0A813ZS52"/>
<organism evidence="1 2">
    <name type="scientific">Adineta ricciae</name>
    <name type="common">Rotifer</name>
    <dbReference type="NCBI Taxonomy" id="249248"/>
    <lineage>
        <taxon>Eukaryota</taxon>
        <taxon>Metazoa</taxon>
        <taxon>Spiralia</taxon>
        <taxon>Gnathifera</taxon>
        <taxon>Rotifera</taxon>
        <taxon>Eurotatoria</taxon>
        <taxon>Bdelloidea</taxon>
        <taxon>Adinetida</taxon>
        <taxon>Adinetidae</taxon>
        <taxon>Adineta</taxon>
    </lineage>
</organism>
<reference evidence="1" key="1">
    <citation type="submission" date="2021-02" db="EMBL/GenBank/DDBJ databases">
        <authorList>
            <person name="Nowell W R."/>
        </authorList>
    </citation>
    <scope>NUCLEOTIDE SEQUENCE</scope>
</reference>
<evidence type="ECO:0000313" key="2">
    <source>
        <dbReference type="Proteomes" id="UP000663852"/>
    </source>
</evidence>
<comment type="caution">
    <text evidence="1">The sequence shown here is derived from an EMBL/GenBank/DDBJ whole genome shotgun (WGS) entry which is preliminary data.</text>
</comment>
<dbReference type="EMBL" id="CAJNOJ010000033">
    <property type="protein sequence ID" value="CAF0902741.1"/>
    <property type="molecule type" value="Genomic_DNA"/>
</dbReference>
<sequence>MPAKCTIQHEVQPNWELNVLPETLVAEYFRLKDMITKLSKFTRNTFMFTTHTVSKSKPIKILLVFYLSPSVSSFSPLVV</sequence>
<dbReference type="Proteomes" id="UP000663852">
    <property type="component" value="Unassembled WGS sequence"/>
</dbReference>
<accession>A0A813ZS52</accession>
<proteinExistence type="predicted"/>
<protein>
    <submittedName>
        <fullName evidence="1">Uncharacterized protein</fullName>
    </submittedName>
</protein>
<name>A0A813ZS52_ADIRI</name>